<keyword evidence="2 9" id="KW-0808">Transferase</keyword>
<dbReference type="NCBIfam" id="NF002306">
    <property type="entry name" value="PRK01231.1"/>
    <property type="match status" value="1"/>
</dbReference>
<dbReference type="EC" id="2.7.1.23" evidence="9"/>
<dbReference type="OMA" id="SMCHFEI"/>
<keyword evidence="5 9" id="KW-0067">ATP-binding</keyword>
<dbReference type="GO" id="GO:0005737">
    <property type="term" value="C:cytoplasm"/>
    <property type="evidence" value="ECO:0007669"/>
    <property type="project" value="UniProtKB-SubCell"/>
</dbReference>
<dbReference type="GO" id="GO:0019674">
    <property type="term" value="P:NAD+ metabolic process"/>
    <property type="evidence" value="ECO:0007669"/>
    <property type="project" value="InterPro"/>
</dbReference>
<comment type="caution">
    <text evidence="9">Lacks conserved residue(s) required for the propagation of feature annotation.</text>
</comment>
<dbReference type="Pfam" id="PF01513">
    <property type="entry name" value="NAD_kinase"/>
    <property type="match status" value="1"/>
</dbReference>
<dbReference type="SUPFAM" id="SSF111331">
    <property type="entry name" value="NAD kinase/diacylglycerol kinase-like"/>
    <property type="match status" value="1"/>
</dbReference>
<accession>A0A0H5QB48</accession>
<protein>
    <recommendedName>
        <fullName evidence="9">NAD kinase</fullName>
        <ecNumber evidence="9">2.7.1.23</ecNumber>
    </recommendedName>
    <alternativeName>
        <fullName evidence="9">ATP-dependent NAD kinase</fullName>
    </alternativeName>
</protein>
<dbReference type="Proteomes" id="UP000182715">
    <property type="component" value="Unassembled WGS sequence"/>
</dbReference>
<dbReference type="FunFam" id="2.60.200.30:FF:000011">
    <property type="entry name" value="NAD kinase"/>
    <property type="match status" value="1"/>
</dbReference>
<dbReference type="InterPro" id="IPR002504">
    <property type="entry name" value="NADK"/>
</dbReference>
<dbReference type="SMR" id="A0A0H5QB48"/>
<evidence type="ECO:0000256" key="1">
    <source>
        <dbReference type="ARBA" id="ARBA00022490"/>
    </source>
</evidence>
<dbReference type="Pfam" id="PF20143">
    <property type="entry name" value="NAD_kinase_C"/>
    <property type="match status" value="1"/>
</dbReference>
<dbReference type="GO" id="GO:0051287">
    <property type="term" value="F:NAD binding"/>
    <property type="evidence" value="ECO:0007669"/>
    <property type="project" value="UniProtKB-ARBA"/>
</dbReference>
<gene>
    <name evidence="9" type="primary">nadK</name>
</gene>
<feature type="active site" description="Proton acceptor" evidence="9">
    <location>
        <position position="78"/>
    </location>
</feature>
<dbReference type="Gene3D" id="2.60.200.30">
    <property type="entry name" value="Probable inorganic polyphosphate/atp-NAD kinase, domain 2"/>
    <property type="match status" value="1"/>
</dbReference>
<feature type="binding site" evidence="9">
    <location>
        <position position="180"/>
    </location>
    <ligand>
        <name>NAD(+)</name>
        <dbReference type="ChEBI" id="CHEBI:57540"/>
    </ligand>
</feature>
<name>A0A0H5QB48_NEIMI</name>
<dbReference type="GO" id="GO:0046872">
    <property type="term" value="F:metal ion binding"/>
    <property type="evidence" value="ECO:0007669"/>
    <property type="project" value="UniProtKB-UniRule"/>
</dbReference>
<feature type="binding site" evidence="9">
    <location>
        <begin position="152"/>
        <end position="153"/>
    </location>
    <ligand>
        <name>NAD(+)</name>
        <dbReference type="ChEBI" id="CHEBI:57540"/>
    </ligand>
</feature>
<keyword evidence="6 9" id="KW-0521">NADP</keyword>
<dbReference type="GO" id="GO:0003951">
    <property type="term" value="F:NAD+ kinase activity"/>
    <property type="evidence" value="ECO:0007669"/>
    <property type="project" value="UniProtKB-UniRule"/>
</dbReference>
<dbReference type="AlphaFoldDB" id="A0A0H5QB48"/>
<comment type="cofactor">
    <cofactor evidence="9">
        <name>a divalent metal cation</name>
        <dbReference type="ChEBI" id="CHEBI:60240"/>
    </cofactor>
</comment>
<dbReference type="InterPro" id="IPR016064">
    <property type="entry name" value="NAD/diacylglycerol_kinase_sf"/>
</dbReference>
<dbReference type="GO" id="GO:0005524">
    <property type="term" value="F:ATP binding"/>
    <property type="evidence" value="ECO:0007669"/>
    <property type="project" value="UniProtKB-KW"/>
</dbReference>
<feature type="binding site" evidence="9">
    <location>
        <position position="251"/>
    </location>
    <ligand>
        <name>NAD(+)</name>
        <dbReference type="ChEBI" id="CHEBI:57540"/>
    </ligand>
</feature>
<keyword evidence="3 9" id="KW-0547">Nucleotide-binding</keyword>
<evidence type="ECO:0000313" key="10">
    <source>
        <dbReference type="EMBL" id="CRY98539.1"/>
    </source>
</evidence>
<evidence type="ECO:0000256" key="2">
    <source>
        <dbReference type="ARBA" id="ARBA00022679"/>
    </source>
</evidence>
<comment type="similarity">
    <text evidence="9">Belongs to the NAD kinase family.</text>
</comment>
<evidence type="ECO:0000256" key="5">
    <source>
        <dbReference type="ARBA" id="ARBA00022840"/>
    </source>
</evidence>
<evidence type="ECO:0000256" key="8">
    <source>
        <dbReference type="ARBA" id="ARBA00047925"/>
    </source>
</evidence>
<keyword evidence="1 9" id="KW-0963">Cytoplasm</keyword>
<feature type="binding site" evidence="9">
    <location>
        <begin position="78"/>
        <end position="79"/>
    </location>
    <ligand>
        <name>NAD(+)</name>
        <dbReference type="ChEBI" id="CHEBI:57540"/>
    </ligand>
</feature>
<dbReference type="NCBIfam" id="NF003391">
    <property type="entry name" value="PRK04539.1"/>
    <property type="match status" value="1"/>
</dbReference>
<dbReference type="PANTHER" id="PTHR20275">
    <property type="entry name" value="NAD KINASE"/>
    <property type="match status" value="1"/>
</dbReference>
<organism evidence="10 11">
    <name type="scientific">Neisseria meningitidis serogroup B</name>
    <dbReference type="NCBI Taxonomy" id="491"/>
    <lineage>
        <taxon>Bacteria</taxon>
        <taxon>Pseudomonadati</taxon>
        <taxon>Pseudomonadota</taxon>
        <taxon>Betaproteobacteria</taxon>
        <taxon>Neisseriales</taxon>
        <taxon>Neisseriaceae</taxon>
        <taxon>Neisseria</taxon>
    </lineage>
</organism>
<comment type="function">
    <text evidence="9">Involved in the regulation of the intracellular balance of NAD and NADP, and is a key enzyme in the biosynthesis of NADP. Catalyzes specifically the phosphorylation on 2'-hydroxyl of the adenosine moiety of NAD to yield NADP.</text>
</comment>
<dbReference type="PANTHER" id="PTHR20275:SF0">
    <property type="entry name" value="NAD KINASE"/>
    <property type="match status" value="1"/>
</dbReference>
<evidence type="ECO:0000256" key="6">
    <source>
        <dbReference type="ARBA" id="ARBA00022857"/>
    </source>
</evidence>
<dbReference type="InterPro" id="IPR017437">
    <property type="entry name" value="ATP-NAD_kinase_PpnK-typ_C"/>
</dbReference>
<keyword evidence="7 9" id="KW-0520">NAD</keyword>
<sequence>MNSPFHNIGIVTRPNTPDIQDTAHTLITFLKQHGFTVYLDEVGIKEGCIYTQDTVGCHIVNKTELGQYCDLVAVLGGDGTFLSVAREIALRAVPIIGINQGHLGFLTQIPREYMTDKLLPVLEGKYLAEERILIEAALIREGKTAERAIALNDAVLSRGGAGQMIEFEVFVNREFVYTQRSDGLIVSTPTGSTAYSLAAGGPIMQAGLHAFTLVPICPQSMTNRPIAIPDTSEIEILVTQGGDARVHFDGQTHIDVQNLDRITIRRYRNPLRILHPTDYQYFKTLRQKLHWGEQLV</sequence>
<dbReference type="EMBL" id="CVTF01000105">
    <property type="protein sequence ID" value="CRY98539.1"/>
    <property type="molecule type" value="Genomic_DNA"/>
</dbReference>
<dbReference type="GO" id="GO:0006741">
    <property type="term" value="P:NADP+ biosynthetic process"/>
    <property type="evidence" value="ECO:0007669"/>
    <property type="project" value="UniProtKB-UniRule"/>
</dbReference>
<evidence type="ECO:0000256" key="9">
    <source>
        <dbReference type="HAMAP-Rule" id="MF_00361"/>
    </source>
</evidence>
<evidence type="ECO:0000256" key="7">
    <source>
        <dbReference type="ARBA" id="ARBA00023027"/>
    </source>
</evidence>
<evidence type="ECO:0000313" key="11">
    <source>
        <dbReference type="Proteomes" id="UP000182715"/>
    </source>
</evidence>
<dbReference type="Gene3D" id="3.40.50.10330">
    <property type="entry name" value="Probable inorganic polyphosphate/atp-NAD kinase, domain 1"/>
    <property type="match status" value="1"/>
</dbReference>
<comment type="catalytic activity">
    <reaction evidence="8 9">
        <text>NAD(+) + ATP = ADP + NADP(+) + H(+)</text>
        <dbReference type="Rhea" id="RHEA:18629"/>
        <dbReference type="ChEBI" id="CHEBI:15378"/>
        <dbReference type="ChEBI" id="CHEBI:30616"/>
        <dbReference type="ChEBI" id="CHEBI:57540"/>
        <dbReference type="ChEBI" id="CHEBI:58349"/>
        <dbReference type="ChEBI" id="CHEBI:456216"/>
        <dbReference type="EC" id="2.7.1.23"/>
    </reaction>
</comment>
<evidence type="ECO:0000256" key="3">
    <source>
        <dbReference type="ARBA" id="ARBA00022741"/>
    </source>
</evidence>
<reference evidence="10 11" key="1">
    <citation type="submission" date="2014-11" db="EMBL/GenBank/DDBJ databases">
        <authorList>
            <person name="Diene M.Seydina."/>
        </authorList>
    </citation>
    <scope>NUCLEOTIDE SEQUENCE [LARGE SCALE GENOMIC DNA]</scope>
    <source>
        <strain evidence="10 11">Neisseria meningitidis CHUV</strain>
    </source>
</reference>
<evidence type="ECO:0000256" key="4">
    <source>
        <dbReference type="ARBA" id="ARBA00022777"/>
    </source>
</evidence>
<comment type="subcellular location">
    <subcellularLocation>
        <location evidence="9">Cytoplasm</location>
    </subcellularLocation>
</comment>
<feature type="binding site" evidence="9">
    <location>
        <position position="182"/>
    </location>
    <ligand>
        <name>NAD(+)</name>
        <dbReference type="ChEBI" id="CHEBI:57540"/>
    </ligand>
</feature>
<keyword evidence="4 9" id="KW-0418">Kinase</keyword>
<proteinExistence type="inferred from homology"/>
<dbReference type="InterPro" id="IPR017438">
    <property type="entry name" value="ATP-NAD_kinase_N"/>
</dbReference>
<dbReference type="HAMAP" id="MF_00361">
    <property type="entry name" value="NAD_kinase"/>
    <property type="match status" value="1"/>
</dbReference>